<proteinExistence type="predicted"/>
<accession>A0A4Y8PYI7</accession>
<dbReference type="InterPro" id="IPR032693">
    <property type="entry name" value="YtkA-like_dom"/>
</dbReference>
<feature type="domain" description="YtkA-like" evidence="1">
    <location>
        <begin position="41"/>
        <end position="121"/>
    </location>
</feature>
<evidence type="ECO:0000313" key="2">
    <source>
        <dbReference type="EMBL" id="TFE86375.1"/>
    </source>
</evidence>
<gene>
    <name evidence="2" type="ORF">B5M42_14900</name>
</gene>
<dbReference type="Proteomes" id="UP000298246">
    <property type="component" value="Unassembled WGS sequence"/>
</dbReference>
<comment type="caution">
    <text evidence="2">The sequence shown here is derived from an EMBL/GenBank/DDBJ whole genome shotgun (WGS) entry which is preliminary data.</text>
</comment>
<sequence length="140" mass="15174">MRPASKWLLPVFAAALIFTGCSPSGKNDMDMGNMHHGSMKPIEVEVQLTPDHPKAGDRTEVKAVLTQDGQPVTDVEEVKFEFWKDGQTAEHEQIVASSKGNGVFAAESTFAEAGAYTVRSHVTAAGMHTMPQKQFTVDAQ</sequence>
<name>A0A4Y8PYI7_9BACL</name>
<dbReference type="RefSeq" id="WP_134754189.1">
    <property type="nucleotide sequence ID" value="NZ_MYFO02000014.1"/>
</dbReference>
<protein>
    <recommendedName>
        <fullName evidence="1">YtkA-like domain-containing protein</fullName>
    </recommendedName>
</protein>
<evidence type="ECO:0000313" key="3">
    <source>
        <dbReference type="Proteomes" id="UP000298246"/>
    </source>
</evidence>
<evidence type="ECO:0000259" key="1">
    <source>
        <dbReference type="Pfam" id="PF13115"/>
    </source>
</evidence>
<dbReference type="PROSITE" id="PS51257">
    <property type="entry name" value="PROKAR_LIPOPROTEIN"/>
    <property type="match status" value="1"/>
</dbReference>
<dbReference type="EMBL" id="MYFO01000019">
    <property type="protein sequence ID" value="TFE86375.1"/>
    <property type="molecule type" value="Genomic_DNA"/>
</dbReference>
<dbReference type="OrthoDB" id="2679563at2"/>
<dbReference type="Pfam" id="PF13115">
    <property type="entry name" value="YtkA"/>
    <property type="match status" value="1"/>
</dbReference>
<dbReference type="AlphaFoldDB" id="A0A4Y8PYI7"/>
<reference evidence="2 3" key="1">
    <citation type="submission" date="2017-03" db="EMBL/GenBank/DDBJ databases">
        <title>Isolation of Levoglucosan Utilizing Bacteria.</title>
        <authorList>
            <person name="Arya A.S."/>
        </authorList>
    </citation>
    <scope>NUCLEOTIDE SEQUENCE [LARGE SCALE GENOMIC DNA]</scope>
    <source>
        <strain evidence="2 3">MEC069</strain>
    </source>
</reference>
<organism evidence="2 3">
    <name type="scientific">Paenibacillus athensensis</name>
    <dbReference type="NCBI Taxonomy" id="1967502"/>
    <lineage>
        <taxon>Bacteria</taxon>
        <taxon>Bacillati</taxon>
        <taxon>Bacillota</taxon>
        <taxon>Bacilli</taxon>
        <taxon>Bacillales</taxon>
        <taxon>Paenibacillaceae</taxon>
        <taxon>Paenibacillus</taxon>
    </lineage>
</organism>
<keyword evidence="3" id="KW-1185">Reference proteome</keyword>